<evidence type="ECO:0000256" key="1">
    <source>
        <dbReference type="SAM" id="MobiDB-lite"/>
    </source>
</evidence>
<organism evidence="3 4">
    <name type="scientific">Phoenicibacter congonensis</name>
    <dbReference type="NCBI Taxonomy" id="1944646"/>
    <lineage>
        <taxon>Bacteria</taxon>
        <taxon>Bacillati</taxon>
        <taxon>Actinomycetota</taxon>
        <taxon>Coriobacteriia</taxon>
        <taxon>Eggerthellales</taxon>
        <taxon>Eggerthellaceae</taxon>
        <taxon>Phoenicibacter</taxon>
    </lineage>
</organism>
<reference evidence="3" key="1">
    <citation type="submission" date="2023-07" db="EMBL/GenBank/DDBJ databases">
        <title>Between Cages and Wild: Unraveling the Impact of Captivity on Animal Microbiomes and Antimicrobial Resistance.</title>
        <authorList>
            <person name="Schmartz G.P."/>
            <person name="Rehner J."/>
            <person name="Schuff M.J."/>
            <person name="Becker S.L."/>
            <person name="Kravczyk M."/>
            <person name="Gurevich A."/>
            <person name="Francke R."/>
            <person name="Mueller R."/>
            <person name="Keller V."/>
            <person name="Keller A."/>
        </authorList>
    </citation>
    <scope>NUCLEOTIDE SEQUENCE</scope>
    <source>
        <strain evidence="3">S12M_St_49</strain>
    </source>
</reference>
<sequence>MANRKTKSKNVGQRKLSKAQMEAKQKAAEEAQKKQAAAKERAERSKKIFTVVICVILVLALGIPTVALTVLGSF</sequence>
<dbReference type="AlphaFoldDB" id="A0AA43RJX3"/>
<evidence type="ECO:0000313" key="4">
    <source>
        <dbReference type="Proteomes" id="UP001168575"/>
    </source>
</evidence>
<name>A0AA43RJX3_9ACTN</name>
<protein>
    <submittedName>
        <fullName evidence="3">CASC3 protein CASC3</fullName>
    </submittedName>
</protein>
<keyword evidence="2" id="KW-0812">Transmembrane</keyword>
<proteinExistence type="predicted"/>
<evidence type="ECO:0000313" key="3">
    <source>
        <dbReference type="EMBL" id="MDO4842166.1"/>
    </source>
</evidence>
<keyword evidence="2" id="KW-0472">Membrane</keyword>
<feature type="region of interest" description="Disordered" evidence="1">
    <location>
        <begin position="1"/>
        <end position="42"/>
    </location>
</feature>
<keyword evidence="2" id="KW-1133">Transmembrane helix</keyword>
<accession>A0AA43RJX3</accession>
<comment type="caution">
    <text evidence="3">The sequence shown here is derived from an EMBL/GenBank/DDBJ whole genome shotgun (WGS) entry which is preliminary data.</text>
</comment>
<keyword evidence="4" id="KW-1185">Reference proteome</keyword>
<evidence type="ECO:0000256" key="2">
    <source>
        <dbReference type="SAM" id="Phobius"/>
    </source>
</evidence>
<dbReference type="Proteomes" id="UP001168575">
    <property type="component" value="Unassembled WGS sequence"/>
</dbReference>
<dbReference type="EMBL" id="JAUMVS010000106">
    <property type="protein sequence ID" value="MDO4842166.1"/>
    <property type="molecule type" value="Genomic_DNA"/>
</dbReference>
<gene>
    <name evidence="3" type="ORF">Q3982_05765</name>
</gene>
<feature type="transmembrane region" description="Helical" evidence="2">
    <location>
        <begin position="48"/>
        <end position="71"/>
    </location>
</feature>
<feature type="compositionally biased region" description="Basic and acidic residues" evidence="1">
    <location>
        <begin position="21"/>
        <end position="42"/>
    </location>
</feature>